<reference evidence="11" key="1">
    <citation type="submission" date="2022-06" db="EMBL/GenBank/DDBJ databases">
        <authorList>
            <person name="Berger JAMES D."/>
            <person name="Berger JAMES D."/>
        </authorList>
    </citation>
    <scope>NUCLEOTIDE SEQUENCE [LARGE SCALE GENOMIC DNA]</scope>
</reference>
<keyword evidence="2" id="KW-0723">Serine/threonine-protein kinase</keyword>
<evidence type="ECO:0000256" key="8">
    <source>
        <dbReference type="ARBA" id="ARBA00048679"/>
    </source>
</evidence>
<dbReference type="AlphaFoldDB" id="A0AA85JHU5"/>
<dbReference type="Pfam" id="PF12330">
    <property type="entry name" value="Haspin_kinase"/>
    <property type="match status" value="1"/>
</dbReference>
<comment type="catalytic activity">
    <reaction evidence="8">
        <text>L-seryl-[protein] + ATP = O-phospho-L-seryl-[protein] + ADP + H(+)</text>
        <dbReference type="Rhea" id="RHEA:17989"/>
        <dbReference type="Rhea" id="RHEA-COMP:9863"/>
        <dbReference type="Rhea" id="RHEA-COMP:11604"/>
        <dbReference type="ChEBI" id="CHEBI:15378"/>
        <dbReference type="ChEBI" id="CHEBI:29999"/>
        <dbReference type="ChEBI" id="CHEBI:30616"/>
        <dbReference type="ChEBI" id="CHEBI:83421"/>
        <dbReference type="ChEBI" id="CHEBI:456216"/>
        <dbReference type="EC" id="2.7.11.1"/>
    </reaction>
</comment>
<evidence type="ECO:0000259" key="10">
    <source>
        <dbReference type="SMART" id="SM01331"/>
    </source>
</evidence>
<dbReference type="WBParaSite" id="TREG1_2570.1">
    <property type="protein sequence ID" value="TREG1_2570.1"/>
    <property type="gene ID" value="TREG1_2570"/>
</dbReference>
<evidence type="ECO:0000256" key="2">
    <source>
        <dbReference type="ARBA" id="ARBA00022527"/>
    </source>
</evidence>
<evidence type="ECO:0000256" key="5">
    <source>
        <dbReference type="ARBA" id="ARBA00022777"/>
    </source>
</evidence>
<sequence length="419" mass="47542">MFMFYSGSAYLSGKTPCYLYLFGVSHELVGAGDAKGAYLRFADKLTTNHFLNFYFLVEGHINFNGESQKTFDEVLSEVIVAKELTALGMGLTNCTSGFVELIKVHLLQGAFPSCMKKLWEAYDRVKGSENDHPNIFPDDQLWVVLESAFCGVPLGDNIPSCPCARLSLLLQVGFSLAVAEQEMNFEHRDLHLGNVLVKESPVSRARNPSLSSKTSSSSSYPFPSGSVSSSSTSPKGYCKYCFHLEGVEEESDKENKEHFIIEKVNNYEYVEFRLNNQMIRVPKCGVTAYLIDFTLSRLEQDGGFVYVDLSSDTTLFQSKGDYQFDIYRRMKSHNRNDWKKFSPKTNVMWFHFLTTKLCCDSPELASSSAASTCIERHAICCEQLKDLELSTRRFKYKSAFDLVTTHKLFKNCRYFFSDK</sequence>
<evidence type="ECO:0000256" key="7">
    <source>
        <dbReference type="ARBA" id="ARBA00047899"/>
    </source>
</evidence>
<dbReference type="InterPro" id="IPR011009">
    <property type="entry name" value="Kinase-like_dom_sf"/>
</dbReference>
<keyword evidence="6" id="KW-0067">ATP-binding</keyword>
<evidence type="ECO:0000313" key="12">
    <source>
        <dbReference type="WBParaSite" id="TREG1_2570.1"/>
    </source>
</evidence>
<evidence type="ECO:0000313" key="11">
    <source>
        <dbReference type="Proteomes" id="UP000050795"/>
    </source>
</evidence>
<dbReference type="Gene3D" id="3.30.200.20">
    <property type="entry name" value="Phosphorylase Kinase, domain 1"/>
    <property type="match status" value="1"/>
</dbReference>
<feature type="compositionally biased region" description="Low complexity" evidence="9">
    <location>
        <begin position="208"/>
        <end position="234"/>
    </location>
</feature>
<dbReference type="GO" id="GO:0005634">
    <property type="term" value="C:nucleus"/>
    <property type="evidence" value="ECO:0007669"/>
    <property type="project" value="TreeGrafter"/>
</dbReference>
<evidence type="ECO:0000256" key="3">
    <source>
        <dbReference type="ARBA" id="ARBA00022679"/>
    </source>
</evidence>
<feature type="region of interest" description="Disordered" evidence="9">
    <location>
        <begin position="205"/>
        <end position="234"/>
    </location>
</feature>
<protein>
    <recommendedName>
        <fullName evidence="1">non-specific serine/threonine protein kinase</fullName>
        <ecNumber evidence="1">2.7.11.1</ecNumber>
    </recommendedName>
</protein>
<keyword evidence="3" id="KW-0808">Transferase</keyword>
<dbReference type="SMART" id="SM01331">
    <property type="entry name" value="DUF3635"/>
    <property type="match status" value="1"/>
</dbReference>
<dbReference type="GO" id="GO:0005737">
    <property type="term" value="C:cytoplasm"/>
    <property type="evidence" value="ECO:0007669"/>
    <property type="project" value="TreeGrafter"/>
</dbReference>
<dbReference type="GO" id="GO:0072354">
    <property type="term" value="F:histone H3T3 kinase activity"/>
    <property type="evidence" value="ECO:0007669"/>
    <property type="project" value="TreeGrafter"/>
</dbReference>
<dbReference type="GO" id="GO:0000278">
    <property type="term" value="P:mitotic cell cycle"/>
    <property type="evidence" value="ECO:0007669"/>
    <property type="project" value="TreeGrafter"/>
</dbReference>
<evidence type="ECO:0000256" key="9">
    <source>
        <dbReference type="SAM" id="MobiDB-lite"/>
    </source>
</evidence>
<evidence type="ECO:0000256" key="6">
    <source>
        <dbReference type="ARBA" id="ARBA00022840"/>
    </source>
</evidence>
<keyword evidence="11" id="KW-1185">Reference proteome</keyword>
<evidence type="ECO:0000256" key="4">
    <source>
        <dbReference type="ARBA" id="ARBA00022741"/>
    </source>
</evidence>
<organism evidence="11 12">
    <name type="scientific">Trichobilharzia regenti</name>
    <name type="common">Nasal bird schistosome</name>
    <dbReference type="NCBI Taxonomy" id="157069"/>
    <lineage>
        <taxon>Eukaryota</taxon>
        <taxon>Metazoa</taxon>
        <taxon>Spiralia</taxon>
        <taxon>Lophotrochozoa</taxon>
        <taxon>Platyhelminthes</taxon>
        <taxon>Trematoda</taxon>
        <taxon>Digenea</taxon>
        <taxon>Strigeidida</taxon>
        <taxon>Schistosomatoidea</taxon>
        <taxon>Schistosomatidae</taxon>
        <taxon>Trichobilharzia</taxon>
    </lineage>
</organism>
<dbReference type="SUPFAM" id="SSF56112">
    <property type="entry name" value="Protein kinase-like (PK-like)"/>
    <property type="match status" value="1"/>
</dbReference>
<proteinExistence type="predicted"/>
<dbReference type="PANTHER" id="PTHR24419:SF18">
    <property type="entry name" value="SERINE_THREONINE-PROTEIN KINASE HASPIN"/>
    <property type="match status" value="1"/>
</dbReference>
<dbReference type="EC" id="2.7.11.1" evidence="1"/>
<dbReference type="Gene3D" id="1.10.510.10">
    <property type="entry name" value="Transferase(Phosphotransferase) domain 1"/>
    <property type="match status" value="1"/>
</dbReference>
<dbReference type="Proteomes" id="UP000050795">
    <property type="component" value="Unassembled WGS sequence"/>
</dbReference>
<dbReference type="GO" id="GO:0005524">
    <property type="term" value="F:ATP binding"/>
    <property type="evidence" value="ECO:0007669"/>
    <property type="project" value="UniProtKB-KW"/>
</dbReference>
<accession>A0AA85JHU5</accession>
<reference evidence="12" key="2">
    <citation type="submission" date="2023-11" db="UniProtKB">
        <authorList>
            <consortium name="WormBaseParasite"/>
        </authorList>
    </citation>
    <scope>IDENTIFICATION</scope>
</reference>
<keyword evidence="5" id="KW-0418">Kinase</keyword>
<dbReference type="InterPro" id="IPR024604">
    <property type="entry name" value="GSG2_C"/>
</dbReference>
<comment type="catalytic activity">
    <reaction evidence="7">
        <text>L-threonyl-[protein] + ATP = O-phospho-L-threonyl-[protein] + ADP + H(+)</text>
        <dbReference type="Rhea" id="RHEA:46608"/>
        <dbReference type="Rhea" id="RHEA-COMP:11060"/>
        <dbReference type="Rhea" id="RHEA-COMP:11605"/>
        <dbReference type="ChEBI" id="CHEBI:15378"/>
        <dbReference type="ChEBI" id="CHEBI:30013"/>
        <dbReference type="ChEBI" id="CHEBI:30616"/>
        <dbReference type="ChEBI" id="CHEBI:61977"/>
        <dbReference type="ChEBI" id="CHEBI:456216"/>
        <dbReference type="EC" id="2.7.11.1"/>
    </reaction>
</comment>
<dbReference type="PANTHER" id="PTHR24419">
    <property type="entry name" value="INTERLEUKIN-1 RECEPTOR-ASSOCIATED KINASE"/>
    <property type="match status" value="1"/>
</dbReference>
<keyword evidence="4" id="KW-0547">Nucleotide-binding</keyword>
<dbReference type="GO" id="GO:0035556">
    <property type="term" value="P:intracellular signal transduction"/>
    <property type="evidence" value="ECO:0007669"/>
    <property type="project" value="TreeGrafter"/>
</dbReference>
<feature type="domain" description="Serine/threonine-protein kinase haspin C-terminal" evidence="10">
    <location>
        <begin position="313"/>
        <end position="409"/>
    </location>
</feature>
<name>A0AA85JHU5_TRIRE</name>
<evidence type="ECO:0000256" key="1">
    <source>
        <dbReference type="ARBA" id="ARBA00012513"/>
    </source>
</evidence>